<accession>A0A1H8IQC4</accession>
<gene>
    <name evidence="1" type="ORF">SAMN05192533_1185</name>
</gene>
<evidence type="ECO:0000313" key="1">
    <source>
        <dbReference type="EMBL" id="SEN70612.1"/>
    </source>
</evidence>
<dbReference type="EMBL" id="FOBW01000018">
    <property type="protein sequence ID" value="SEN70612.1"/>
    <property type="molecule type" value="Genomic_DNA"/>
</dbReference>
<dbReference type="Proteomes" id="UP000198553">
    <property type="component" value="Unassembled WGS sequence"/>
</dbReference>
<keyword evidence="2" id="KW-1185">Reference proteome</keyword>
<organism evidence="1 2">
    <name type="scientific">Mesobacillus persicus</name>
    <dbReference type="NCBI Taxonomy" id="930146"/>
    <lineage>
        <taxon>Bacteria</taxon>
        <taxon>Bacillati</taxon>
        <taxon>Bacillota</taxon>
        <taxon>Bacilli</taxon>
        <taxon>Bacillales</taxon>
        <taxon>Bacillaceae</taxon>
        <taxon>Mesobacillus</taxon>
    </lineage>
</organism>
<dbReference type="SUPFAM" id="SSF103642">
    <property type="entry name" value="Sec-C motif"/>
    <property type="match status" value="1"/>
</dbReference>
<dbReference type="InterPro" id="IPR004027">
    <property type="entry name" value="SEC_C_motif"/>
</dbReference>
<dbReference type="AlphaFoldDB" id="A0A1H8IQC4"/>
<name>A0A1H8IQC4_9BACI</name>
<proteinExistence type="predicted"/>
<reference evidence="2" key="1">
    <citation type="submission" date="2016-10" db="EMBL/GenBank/DDBJ databases">
        <authorList>
            <person name="Varghese N."/>
            <person name="Submissions S."/>
        </authorList>
    </citation>
    <scope>NUCLEOTIDE SEQUENCE [LARGE SCALE GENOMIC DNA]</scope>
    <source>
        <strain evidence="2">B48,IBRC-M 10115,DSM 25386,CECT 8001</strain>
    </source>
</reference>
<dbReference type="Gene3D" id="3.10.450.50">
    <property type="match status" value="1"/>
</dbReference>
<sequence length="387" mass="44395">MTFLEKIQPHLISDDLLIQETVLRSIHDYPNLPVEWTNELLREAFKNKEKQPSIFVYIDHQSFNDESIKILTDNIPGVDQSNLPLALSLLGQIEPELALKNKDQLEPFMTNDVWPFYELLVNGTKEEVYPKFLEAVNALDQADSFQPEEYIKAKKLAACIVNKGWITEDEIDRELQKELQKDWFSFNGILTVFMIGLLKLEKYIPTLSRLLDREDDTLLEEVSAALICFQSDEVVKEVKPYLLKDESAIYATSIVENIKSDLAVQVLKDAYHQVEELDSQDVLIEALCHQFSVEALPEIKDHMENEYFSGLVDMEHTVYSYYTILGLEHPDLEKWRQAALGRELEFRGTSEESSEGVGSPFRIDNKVGRNDPCSCGSGKKYKKCCGK</sequence>
<dbReference type="Pfam" id="PF02810">
    <property type="entry name" value="SEC-C"/>
    <property type="match status" value="1"/>
</dbReference>
<evidence type="ECO:0000313" key="2">
    <source>
        <dbReference type="Proteomes" id="UP000198553"/>
    </source>
</evidence>
<dbReference type="OrthoDB" id="2543069at2"/>
<dbReference type="RefSeq" id="WP_090749476.1">
    <property type="nucleotide sequence ID" value="NZ_FOBW01000018.1"/>
</dbReference>
<protein>
    <submittedName>
        <fullName evidence="1">SEC-C motif-containing protein</fullName>
    </submittedName>
</protein>
<dbReference type="STRING" id="930146.SAMN05192533_1185"/>